<evidence type="ECO:0000313" key="7">
    <source>
        <dbReference type="EMBL" id="CZT00239.1"/>
    </source>
</evidence>
<evidence type="ECO:0000256" key="3">
    <source>
        <dbReference type="ARBA" id="ARBA00022989"/>
    </source>
</evidence>
<dbReference type="SUPFAM" id="SSF81321">
    <property type="entry name" value="Family A G protein-coupled receptor-like"/>
    <property type="match status" value="1"/>
</dbReference>
<dbReference type="InterPro" id="IPR023041">
    <property type="entry name" value="Glucose_rcpt_Git3-like_N"/>
</dbReference>
<evidence type="ECO:0000256" key="2">
    <source>
        <dbReference type="ARBA" id="ARBA00022692"/>
    </source>
</evidence>
<dbReference type="GO" id="GO:0005886">
    <property type="term" value="C:plasma membrane"/>
    <property type="evidence" value="ECO:0007669"/>
    <property type="project" value="TreeGrafter"/>
</dbReference>
<evidence type="ECO:0000256" key="1">
    <source>
        <dbReference type="ARBA" id="ARBA00004141"/>
    </source>
</evidence>
<evidence type="ECO:0000256" key="5">
    <source>
        <dbReference type="SAM" id="Phobius"/>
    </source>
</evidence>
<keyword evidence="2 5" id="KW-0812">Transmembrane</keyword>
<feature type="transmembrane region" description="Helical" evidence="5">
    <location>
        <begin position="12"/>
        <end position="35"/>
    </location>
</feature>
<dbReference type="EMBL" id="FJUX01000044">
    <property type="protein sequence ID" value="CZT00239.1"/>
    <property type="molecule type" value="Genomic_DNA"/>
</dbReference>
<feature type="transmembrane region" description="Helical" evidence="5">
    <location>
        <begin position="304"/>
        <end position="323"/>
    </location>
</feature>
<dbReference type="PANTHER" id="PTHR23112:SF0">
    <property type="entry name" value="TRANSMEMBRANE PROTEIN 116"/>
    <property type="match status" value="1"/>
</dbReference>
<comment type="subcellular location">
    <subcellularLocation>
        <location evidence="1">Membrane</location>
        <topology evidence="1">Multi-pass membrane protein</topology>
    </subcellularLocation>
</comment>
<dbReference type="Pfam" id="PF11710">
    <property type="entry name" value="Git3"/>
    <property type="match status" value="1"/>
</dbReference>
<evidence type="ECO:0000259" key="6">
    <source>
        <dbReference type="Pfam" id="PF11710"/>
    </source>
</evidence>
<dbReference type="GO" id="GO:0007189">
    <property type="term" value="P:adenylate cyclase-activating G protein-coupled receptor signaling pathway"/>
    <property type="evidence" value="ECO:0007669"/>
    <property type="project" value="TreeGrafter"/>
</dbReference>
<feature type="transmembrane region" description="Helical" evidence="5">
    <location>
        <begin position="335"/>
        <end position="358"/>
    </location>
</feature>
<sequence>MVNGRIDLLTVLVTLTGSLLSLLGTAFILISYMILPQKRHIRHALIINLTVAGMFDHSVDHLENRLRDEGQMLTRLDFLNAANNGSSGLWVLIRNTPLRPGAACTFNGFVGQLSVQAVDFSILTITIVTLWVVTSSRSRHDVRLSYILIFCCGSWAVPLITSGIALSMNAYGPAASNWCWIEQDPTYLRYALTHGWRFVIIAAVVSMCTYIQLFLRRHSELMDITDIARSYQEEMILSQKSEIRLDSQEISPSPGPVDNDPPSPPPTALQNIKAVFTRPKVDPRNELSLRPPSKQDQQKSIQKAMLLHAYPIFYIILWLPGIATRIVQATGHTSYVLQVLQASTQFIGFANAITFGWNERIGEQMRGRIWRK</sequence>
<accession>A0A1E1KQF1</accession>
<dbReference type="Proteomes" id="UP000178912">
    <property type="component" value="Unassembled WGS sequence"/>
</dbReference>
<name>A0A1E1KQF1_9HELO</name>
<gene>
    <name evidence="7" type="ORF">RAG0_08334</name>
</gene>
<protein>
    <recommendedName>
        <fullName evidence="6">Glucose receptor Git3-like N-terminal domain-containing protein</fullName>
    </recommendedName>
</protein>
<dbReference type="AlphaFoldDB" id="A0A1E1KQF1"/>
<evidence type="ECO:0000256" key="4">
    <source>
        <dbReference type="ARBA" id="ARBA00023136"/>
    </source>
</evidence>
<dbReference type="OrthoDB" id="100006at2759"/>
<proteinExistence type="predicted"/>
<feature type="transmembrane region" description="Helical" evidence="5">
    <location>
        <begin position="146"/>
        <end position="168"/>
    </location>
</feature>
<dbReference type="GO" id="GO:0004930">
    <property type="term" value="F:G protein-coupled receptor activity"/>
    <property type="evidence" value="ECO:0007669"/>
    <property type="project" value="TreeGrafter"/>
</dbReference>
<dbReference type="PANTHER" id="PTHR23112">
    <property type="entry name" value="G PROTEIN-COUPLED RECEPTOR 157-RELATED"/>
    <property type="match status" value="1"/>
</dbReference>
<feature type="transmembrane region" description="Helical" evidence="5">
    <location>
        <begin position="195"/>
        <end position="215"/>
    </location>
</feature>
<feature type="domain" description="Glucose receptor Git3-like N-terminal" evidence="6">
    <location>
        <begin position="75"/>
        <end position="219"/>
    </location>
</feature>
<reference evidence="8" key="1">
    <citation type="submission" date="2016-03" db="EMBL/GenBank/DDBJ databases">
        <authorList>
            <person name="Guldener U."/>
        </authorList>
    </citation>
    <scope>NUCLEOTIDE SEQUENCE [LARGE SCALE GENOMIC DNA]</scope>
    <source>
        <strain evidence="8">04CH-RAC-A.6.1</strain>
    </source>
</reference>
<keyword evidence="4 5" id="KW-0472">Membrane</keyword>
<keyword evidence="8" id="KW-1185">Reference proteome</keyword>
<evidence type="ECO:0000313" key="8">
    <source>
        <dbReference type="Proteomes" id="UP000178912"/>
    </source>
</evidence>
<organism evidence="7 8">
    <name type="scientific">Rhynchosporium agropyri</name>
    <dbReference type="NCBI Taxonomy" id="914238"/>
    <lineage>
        <taxon>Eukaryota</taxon>
        <taxon>Fungi</taxon>
        <taxon>Dikarya</taxon>
        <taxon>Ascomycota</taxon>
        <taxon>Pezizomycotina</taxon>
        <taxon>Leotiomycetes</taxon>
        <taxon>Helotiales</taxon>
        <taxon>Ploettnerulaceae</taxon>
        <taxon>Rhynchosporium</taxon>
    </lineage>
</organism>
<keyword evidence="3 5" id="KW-1133">Transmembrane helix</keyword>
<dbReference type="Gene3D" id="1.20.1070.10">
    <property type="entry name" value="Rhodopsin 7-helix transmembrane proteins"/>
    <property type="match status" value="1"/>
</dbReference>